<feature type="non-terminal residue" evidence="2">
    <location>
        <position position="43"/>
    </location>
</feature>
<feature type="region of interest" description="Disordered" evidence="1">
    <location>
        <begin position="1"/>
        <end position="43"/>
    </location>
</feature>
<dbReference type="EMBL" id="CADCVM010000281">
    <property type="protein sequence ID" value="CAA9503130.1"/>
    <property type="molecule type" value="Genomic_DNA"/>
</dbReference>
<evidence type="ECO:0000256" key="1">
    <source>
        <dbReference type="SAM" id="MobiDB-lite"/>
    </source>
</evidence>
<accession>A0A6J4SR97</accession>
<protein>
    <submittedName>
        <fullName evidence="2">Uncharacterized protein</fullName>
    </submittedName>
</protein>
<evidence type="ECO:0000313" key="2">
    <source>
        <dbReference type="EMBL" id="CAA9503130.1"/>
    </source>
</evidence>
<feature type="compositionally biased region" description="Basic and acidic residues" evidence="1">
    <location>
        <begin position="11"/>
        <end position="22"/>
    </location>
</feature>
<dbReference type="AlphaFoldDB" id="A0A6J4SR97"/>
<feature type="compositionally biased region" description="Polar residues" evidence="1">
    <location>
        <begin position="1"/>
        <end position="10"/>
    </location>
</feature>
<name>A0A6J4SR97_9ACTN</name>
<feature type="non-terminal residue" evidence="2">
    <location>
        <position position="1"/>
    </location>
</feature>
<proteinExistence type="predicted"/>
<organism evidence="2">
    <name type="scientific">uncultured Rubrobacteraceae bacterium</name>
    <dbReference type="NCBI Taxonomy" id="349277"/>
    <lineage>
        <taxon>Bacteria</taxon>
        <taxon>Bacillati</taxon>
        <taxon>Actinomycetota</taxon>
        <taxon>Rubrobacteria</taxon>
        <taxon>Rubrobacterales</taxon>
        <taxon>Rubrobacteraceae</taxon>
        <taxon>environmental samples</taxon>
    </lineage>
</organism>
<feature type="compositionally biased region" description="Basic and acidic residues" evidence="1">
    <location>
        <begin position="34"/>
        <end position="43"/>
    </location>
</feature>
<sequence length="43" mass="4908">EEGDSPQTYQEPDRPQGRRESAAEQEGTQHHHQAGHEADLREI</sequence>
<gene>
    <name evidence="2" type="ORF">AVDCRST_MAG05-2565</name>
</gene>
<reference evidence="2" key="1">
    <citation type="submission" date="2020-02" db="EMBL/GenBank/DDBJ databases">
        <authorList>
            <person name="Meier V. D."/>
        </authorList>
    </citation>
    <scope>NUCLEOTIDE SEQUENCE</scope>
    <source>
        <strain evidence="2">AVDCRST_MAG05</strain>
    </source>
</reference>